<evidence type="ECO:0000256" key="7">
    <source>
        <dbReference type="ARBA" id="ARBA00022771"/>
    </source>
</evidence>
<dbReference type="GO" id="GO:0061630">
    <property type="term" value="F:ubiquitin protein ligase activity"/>
    <property type="evidence" value="ECO:0007669"/>
    <property type="project" value="UniProtKB-EC"/>
</dbReference>
<evidence type="ECO:0000256" key="6">
    <source>
        <dbReference type="ARBA" id="ARBA00022763"/>
    </source>
</evidence>
<reference evidence="14" key="1">
    <citation type="thesis" date="2021" institute="BYU ScholarsArchive" country="Provo, UT, USA">
        <title>Applications of and Algorithms for Genome Assembly and Genomic Analyses with an Emphasis on Marine Teleosts.</title>
        <authorList>
            <person name="Pickett B.D."/>
        </authorList>
    </citation>
    <scope>NUCLEOTIDE SEQUENCE</scope>
    <source>
        <strain evidence="14">HI-2016</strain>
    </source>
</reference>
<evidence type="ECO:0000256" key="2">
    <source>
        <dbReference type="ARBA" id="ARBA00004123"/>
    </source>
</evidence>
<sequence length="201" mass="22843">MAAVGPAKSSSGLIGQLEKQKNRNSCKHEQPEEKETAKLLSLEEARCPVCQEIFLEPVTMPCSHSVCLSCFKQTVQFTSLRCPLCRLRVSSWVRRQSREKGLVNTKLWDLVRQSYPERCTQRIERREGGEDVNEGGEEKNTASPKSGRIGGVLSDLENEEPVGRRTRHESSEACGAEKQKLYRHRGGKRERWMYSMAHCYG</sequence>
<comment type="catalytic activity">
    <reaction evidence="1">
        <text>S-ubiquitinyl-[E2 ubiquitin-conjugating enzyme]-L-cysteine + [acceptor protein]-L-lysine = [E2 ubiquitin-conjugating enzyme]-L-cysteine + N(6)-ubiquitinyl-[acceptor protein]-L-lysine.</text>
        <dbReference type="EC" id="2.3.2.27"/>
    </reaction>
</comment>
<feature type="compositionally biased region" description="Basic and acidic residues" evidence="12">
    <location>
        <begin position="18"/>
        <end position="31"/>
    </location>
</feature>
<dbReference type="Pfam" id="PF13923">
    <property type="entry name" value="zf-C3HC4_2"/>
    <property type="match status" value="1"/>
</dbReference>
<feature type="domain" description="RING-type" evidence="13">
    <location>
        <begin position="47"/>
        <end position="86"/>
    </location>
</feature>
<dbReference type="SUPFAM" id="SSF57850">
    <property type="entry name" value="RING/U-box"/>
    <property type="match status" value="1"/>
</dbReference>
<keyword evidence="5" id="KW-0479">Metal-binding</keyword>
<dbReference type="AlphaFoldDB" id="A0A8T2PFU6"/>
<dbReference type="InterPro" id="IPR001841">
    <property type="entry name" value="Znf_RING"/>
</dbReference>
<keyword evidence="4" id="KW-0808">Transferase</keyword>
<dbReference type="Gene3D" id="3.30.40.10">
    <property type="entry name" value="Zinc/RING finger domain, C3HC4 (zinc finger)"/>
    <property type="match status" value="1"/>
</dbReference>
<organism evidence="14 15">
    <name type="scientific">Albula glossodonta</name>
    <name type="common">roundjaw bonefish</name>
    <dbReference type="NCBI Taxonomy" id="121402"/>
    <lineage>
        <taxon>Eukaryota</taxon>
        <taxon>Metazoa</taxon>
        <taxon>Chordata</taxon>
        <taxon>Craniata</taxon>
        <taxon>Vertebrata</taxon>
        <taxon>Euteleostomi</taxon>
        <taxon>Actinopterygii</taxon>
        <taxon>Neopterygii</taxon>
        <taxon>Teleostei</taxon>
        <taxon>Albuliformes</taxon>
        <taxon>Albulidae</taxon>
        <taxon>Albula</taxon>
    </lineage>
</organism>
<protein>
    <recommendedName>
        <fullName evidence="3">RING-type E3 ubiquitin transferase</fullName>
        <ecNumber evidence="3">2.3.2.27</ecNumber>
    </recommendedName>
</protein>
<dbReference type="EC" id="2.3.2.27" evidence="3"/>
<evidence type="ECO:0000256" key="12">
    <source>
        <dbReference type="SAM" id="MobiDB-lite"/>
    </source>
</evidence>
<dbReference type="Proteomes" id="UP000824540">
    <property type="component" value="Unassembled WGS sequence"/>
</dbReference>
<comment type="caution">
    <text evidence="14">The sequence shown here is derived from an EMBL/GenBank/DDBJ whole genome shotgun (WGS) entry which is preliminary data.</text>
</comment>
<evidence type="ECO:0000256" key="4">
    <source>
        <dbReference type="ARBA" id="ARBA00022679"/>
    </source>
</evidence>
<dbReference type="PROSITE" id="PS50089">
    <property type="entry name" value="ZF_RING_2"/>
    <property type="match status" value="1"/>
</dbReference>
<dbReference type="SMART" id="SM00184">
    <property type="entry name" value="RING"/>
    <property type="match status" value="1"/>
</dbReference>
<gene>
    <name evidence="14" type="ORF">JZ751_002093</name>
</gene>
<name>A0A8T2PFU6_9TELE</name>
<keyword evidence="9" id="KW-0862">Zinc</keyword>
<dbReference type="GO" id="GO:0006302">
    <property type="term" value="P:double-strand break repair"/>
    <property type="evidence" value="ECO:0007669"/>
    <property type="project" value="TreeGrafter"/>
</dbReference>
<accession>A0A8T2PFU6</accession>
<dbReference type="CDD" id="cd16550">
    <property type="entry name" value="RING-HC_RNF168"/>
    <property type="match status" value="1"/>
</dbReference>
<evidence type="ECO:0000256" key="9">
    <source>
        <dbReference type="ARBA" id="ARBA00022833"/>
    </source>
</evidence>
<dbReference type="InterPro" id="IPR013083">
    <property type="entry name" value="Znf_RING/FYVE/PHD"/>
</dbReference>
<evidence type="ECO:0000256" key="3">
    <source>
        <dbReference type="ARBA" id="ARBA00012483"/>
    </source>
</evidence>
<evidence type="ECO:0000313" key="14">
    <source>
        <dbReference type="EMBL" id="KAG9348358.1"/>
    </source>
</evidence>
<dbReference type="PANTHER" id="PTHR23328">
    <property type="entry name" value="RING-TYPE DOMAIN-CONTAINING PROTEIN"/>
    <property type="match status" value="1"/>
</dbReference>
<keyword evidence="15" id="KW-1185">Reference proteome</keyword>
<keyword evidence="7 11" id="KW-0863">Zinc-finger</keyword>
<evidence type="ECO:0000259" key="13">
    <source>
        <dbReference type="PROSITE" id="PS50089"/>
    </source>
</evidence>
<proteinExistence type="predicted"/>
<evidence type="ECO:0000256" key="10">
    <source>
        <dbReference type="ARBA" id="ARBA00023242"/>
    </source>
</evidence>
<keyword evidence="10" id="KW-0539">Nucleus</keyword>
<dbReference type="GO" id="GO:0008270">
    <property type="term" value="F:zinc ion binding"/>
    <property type="evidence" value="ECO:0007669"/>
    <property type="project" value="UniProtKB-KW"/>
</dbReference>
<keyword evidence="8" id="KW-0833">Ubl conjugation pathway</keyword>
<evidence type="ECO:0000256" key="11">
    <source>
        <dbReference type="PROSITE-ProRule" id="PRU00175"/>
    </source>
</evidence>
<feature type="compositionally biased region" description="Basic and acidic residues" evidence="12">
    <location>
        <begin position="168"/>
        <end position="180"/>
    </location>
</feature>
<evidence type="ECO:0000313" key="15">
    <source>
        <dbReference type="Proteomes" id="UP000824540"/>
    </source>
</evidence>
<dbReference type="GO" id="GO:0031491">
    <property type="term" value="F:nucleosome binding"/>
    <property type="evidence" value="ECO:0007669"/>
    <property type="project" value="TreeGrafter"/>
</dbReference>
<dbReference type="GO" id="GO:0035861">
    <property type="term" value="C:site of double-strand break"/>
    <property type="evidence" value="ECO:0007669"/>
    <property type="project" value="TreeGrafter"/>
</dbReference>
<evidence type="ECO:0000256" key="8">
    <source>
        <dbReference type="ARBA" id="ARBA00022786"/>
    </source>
</evidence>
<feature type="region of interest" description="Disordered" evidence="12">
    <location>
        <begin position="1"/>
        <end position="31"/>
    </location>
</feature>
<dbReference type="EMBL" id="JAFBMS010000011">
    <property type="protein sequence ID" value="KAG9348358.1"/>
    <property type="molecule type" value="Genomic_DNA"/>
</dbReference>
<feature type="region of interest" description="Disordered" evidence="12">
    <location>
        <begin position="124"/>
        <end position="180"/>
    </location>
</feature>
<dbReference type="GO" id="GO:0005634">
    <property type="term" value="C:nucleus"/>
    <property type="evidence" value="ECO:0007669"/>
    <property type="project" value="UniProtKB-SubCell"/>
</dbReference>
<dbReference type="InterPro" id="IPR051657">
    <property type="entry name" value="RNF168/RNF169_E3_ubiq-ligase"/>
</dbReference>
<dbReference type="PANTHER" id="PTHR23328:SF2">
    <property type="entry name" value="E3 UBIQUITIN-PROTEIN LIGASE RNF169"/>
    <property type="match status" value="1"/>
</dbReference>
<dbReference type="OrthoDB" id="426657at2759"/>
<evidence type="ECO:0000256" key="1">
    <source>
        <dbReference type="ARBA" id="ARBA00000900"/>
    </source>
</evidence>
<evidence type="ECO:0000256" key="5">
    <source>
        <dbReference type="ARBA" id="ARBA00022723"/>
    </source>
</evidence>
<keyword evidence="6" id="KW-0227">DNA damage</keyword>
<comment type="subcellular location">
    <subcellularLocation>
        <location evidence="2">Nucleus</location>
    </subcellularLocation>
</comment>